<evidence type="ECO:0000313" key="4">
    <source>
        <dbReference type="Proteomes" id="UP001469553"/>
    </source>
</evidence>
<dbReference type="Proteomes" id="UP001469553">
    <property type="component" value="Unassembled WGS sequence"/>
</dbReference>
<dbReference type="SUPFAM" id="SSF52540">
    <property type="entry name" value="P-loop containing nucleoside triphosphate hydrolases"/>
    <property type="match status" value="1"/>
</dbReference>
<sequence>MSIDSFKVKLQIWDTAGQERFRSVTHAYYRDANDMRPLFLERLNQRVLFSLDLEVMSAKDGRTWRGEVAKCPPE</sequence>
<dbReference type="EMBL" id="JAHRIP010059693">
    <property type="protein sequence ID" value="MEQ2304613.1"/>
    <property type="molecule type" value="Genomic_DNA"/>
</dbReference>
<dbReference type="InterPro" id="IPR001806">
    <property type="entry name" value="Small_GTPase"/>
</dbReference>
<organism evidence="3 4">
    <name type="scientific">Ameca splendens</name>
    <dbReference type="NCBI Taxonomy" id="208324"/>
    <lineage>
        <taxon>Eukaryota</taxon>
        <taxon>Metazoa</taxon>
        <taxon>Chordata</taxon>
        <taxon>Craniata</taxon>
        <taxon>Vertebrata</taxon>
        <taxon>Euteleostomi</taxon>
        <taxon>Actinopterygii</taxon>
        <taxon>Neopterygii</taxon>
        <taxon>Teleostei</taxon>
        <taxon>Neoteleostei</taxon>
        <taxon>Acanthomorphata</taxon>
        <taxon>Ovalentaria</taxon>
        <taxon>Atherinomorphae</taxon>
        <taxon>Cyprinodontiformes</taxon>
        <taxon>Goodeidae</taxon>
        <taxon>Ameca</taxon>
    </lineage>
</organism>
<dbReference type="Gene3D" id="3.40.50.300">
    <property type="entry name" value="P-loop containing nucleotide triphosphate hydrolases"/>
    <property type="match status" value="1"/>
</dbReference>
<evidence type="ECO:0000256" key="1">
    <source>
        <dbReference type="ARBA" id="ARBA00022741"/>
    </source>
</evidence>
<dbReference type="Pfam" id="PF00071">
    <property type="entry name" value="Ras"/>
    <property type="match status" value="1"/>
</dbReference>
<keyword evidence="1" id="KW-0547">Nucleotide-binding</keyword>
<dbReference type="InterPro" id="IPR027417">
    <property type="entry name" value="P-loop_NTPase"/>
</dbReference>
<dbReference type="InterPro" id="IPR050227">
    <property type="entry name" value="Rab"/>
</dbReference>
<keyword evidence="4" id="KW-1185">Reference proteome</keyword>
<comment type="caution">
    <text evidence="3">The sequence shown here is derived from an EMBL/GenBank/DDBJ whole genome shotgun (WGS) entry which is preliminary data.</text>
</comment>
<gene>
    <name evidence="3" type="ORF">AMECASPLE_029003</name>
</gene>
<accession>A0ABV0ZEF4</accession>
<evidence type="ECO:0000313" key="3">
    <source>
        <dbReference type="EMBL" id="MEQ2304613.1"/>
    </source>
</evidence>
<evidence type="ECO:0000256" key="2">
    <source>
        <dbReference type="ARBA" id="ARBA00023134"/>
    </source>
</evidence>
<dbReference type="PANTHER" id="PTHR47977">
    <property type="entry name" value="RAS-RELATED PROTEIN RAB"/>
    <property type="match status" value="1"/>
</dbReference>
<keyword evidence="2" id="KW-0342">GTP-binding</keyword>
<proteinExistence type="predicted"/>
<reference evidence="3 4" key="1">
    <citation type="submission" date="2021-06" db="EMBL/GenBank/DDBJ databases">
        <authorList>
            <person name="Palmer J.M."/>
        </authorList>
    </citation>
    <scope>NUCLEOTIDE SEQUENCE [LARGE SCALE GENOMIC DNA]</scope>
    <source>
        <strain evidence="3 4">AS_MEX2019</strain>
        <tissue evidence="3">Muscle</tissue>
    </source>
</reference>
<name>A0ABV0ZEF4_9TELE</name>
<protein>
    <submittedName>
        <fullName evidence="3">Uncharacterized protein</fullName>
    </submittedName>
</protein>